<name>A0A9W6WT35_9STRA</name>
<protein>
    <submittedName>
        <fullName evidence="2">Unnamed protein product</fullName>
    </submittedName>
</protein>
<dbReference type="Proteomes" id="UP001165083">
    <property type="component" value="Unassembled WGS sequence"/>
</dbReference>
<dbReference type="AlphaFoldDB" id="A0A9W6WT35"/>
<comment type="caution">
    <text evidence="2">The sequence shown here is derived from an EMBL/GenBank/DDBJ whole genome shotgun (WGS) entry which is preliminary data.</text>
</comment>
<organism evidence="2 3">
    <name type="scientific">Phytophthora lilii</name>
    <dbReference type="NCBI Taxonomy" id="2077276"/>
    <lineage>
        <taxon>Eukaryota</taxon>
        <taxon>Sar</taxon>
        <taxon>Stramenopiles</taxon>
        <taxon>Oomycota</taxon>
        <taxon>Peronosporomycetes</taxon>
        <taxon>Peronosporales</taxon>
        <taxon>Peronosporaceae</taxon>
        <taxon>Phytophthora</taxon>
    </lineage>
</organism>
<sequence>MPTNSCDYNPLAKSGAKDMLASAIAEVLTLRPRVPVAFLASHSPSFPSVVEKVFHDLAAIEAGSTPSLTNSISAESLPSRLSSATSHGSAPPRKARTGGPATISEASFLQLLQQLSMDFPKPLQTRLLETALAVTISASTKEPPNTQCVGLARFHRGVQACLLMEELMDAAGLLFQALEPQNSVVSSAVPEMVAADALLTALRSAASSQFPLELTSVLTPLLSKASAPRSTLASPDTVKATAKDSTVQTYRHLLQLSDVCELLLDMAFLE</sequence>
<evidence type="ECO:0000313" key="3">
    <source>
        <dbReference type="Proteomes" id="UP001165083"/>
    </source>
</evidence>
<proteinExistence type="predicted"/>
<reference evidence="2" key="1">
    <citation type="submission" date="2023-04" db="EMBL/GenBank/DDBJ databases">
        <title>Phytophthora lilii NBRC 32176.</title>
        <authorList>
            <person name="Ichikawa N."/>
            <person name="Sato H."/>
            <person name="Tonouchi N."/>
        </authorList>
    </citation>
    <scope>NUCLEOTIDE SEQUENCE</scope>
    <source>
        <strain evidence="2">NBRC 32176</strain>
    </source>
</reference>
<evidence type="ECO:0000313" key="2">
    <source>
        <dbReference type="EMBL" id="GMF16425.1"/>
    </source>
</evidence>
<keyword evidence="3" id="KW-1185">Reference proteome</keyword>
<dbReference type="EMBL" id="BSXW01000251">
    <property type="protein sequence ID" value="GMF16425.1"/>
    <property type="molecule type" value="Genomic_DNA"/>
</dbReference>
<feature type="region of interest" description="Disordered" evidence="1">
    <location>
        <begin position="69"/>
        <end position="99"/>
    </location>
</feature>
<dbReference type="OrthoDB" id="64214at2759"/>
<accession>A0A9W6WT35</accession>
<gene>
    <name evidence="2" type="ORF">Plil01_000584700</name>
</gene>
<feature type="compositionally biased region" description="Polar residues" evidence="1">
    <location>
        <begin position="69"/>
        <end position="88"/>
    </location>
</feature>
<evidence type="ECO:0000256" key="1">
    <source>
        <dbReference type="SAM" id="MobiDB-lite"/>
    </source>
</evidence>